<dbReference type="CDD" id="cd07012">
    <property type="entry name" value="PBP2_Bug_TTT"/>
    <property type="match status" value="1"/>
</dbReference>
<comment type="caution">
    <text evidence="2">The sequence shown here is derived from an EMBL/GenBank/DDBJ whole genome shotgun (WGS) entry which is preliminary data.</text>
</comment>
<dbReference type="PROSITE" id="PS51257">
    <property type="entry name" value="PROKAR_LIPOPROTEIN"/>
    <property type="match status" value="1"/>
</dbReference>
<dbReference type="PANTHER" id="PTHR42928:SF5">
    <property type="entry name" value="BLR1237 PROTEIN"/>
    <property type="match status" value="1"/>
</dbReference>
<dbReference type="SUPFAM" id="SSF53850">
    <property type="entry name" value="Periplasmic binding protein-like II"/>
    <property type="match status" value="1"/>
</dbReference>
<sequence>MTTRRTLAVLLATGVALTGCGGAEETTEAGGAAADYPTEDIRLLVPYTAGGPTDIAARALAAHMESELDQPVVVENAPGASGATAYQQLINAEADGYTLSMTALPTAVLNYLSNEVGYTREDFAPVGVVTQVPSGILVPADSPYQSLEDLFDAAREDPQAVTVGTPGATNTHAAETQRITELYDVPLTVVPFNGNAEVQTALLGENVTAGFANLSQDILPAIESGDLRVLAVGSPEPLPYVDAPTFVELGYPELVQSTTTFGVIAPAGTPDEVVQTLEETLRSATEDPQVVETLDERYVPEEFIGADGLGELFVETEETFRDVLGD</sequence>
<comment type="similarity">
    <text evidence="1">Belongs to the UPF0065 (bug) family.</text>
</comment>
<dbReference type="Gene3D" id="3.40.190.150">
    <property type="entry name" value="Bordetella uptake gene, domain 1"/>
    <property type="match status" value="1"/>
</dbReference>
<dbReference type="Gene3D" id="3.40.190.10">
    <property type="entry name" value="Periplasmic binding protein-like II"/>
    <property type="match status" value="1"/>
</dbReference>
<name>A0A098YB62_9ACTN</name>
<gene>
    <name evidence="2" type="ORF">IN07_09135</name>
</gene>
<dbReference type="Pfam" id="PF03401">
    <property type="entry name" value="TctC"/>
    <property type="match status" value="1"/>
</dbReference>
<dbReference type="PANTHER" id="PTHR42928">
    <property type="entry name" value="TRICARBOXYLATE-BINDING PROTEIN"/>
    <property type="match status" value="1"/>
</dbReference>
<reference evidence="2 3" key="1">
    <citation type="submission" date="2014-07" db="EMBL/GenBank/DDBJ databases">
        <title>Biosystematic studies on Modestobacter strains isolated from extreme hyper-arid desert soil and from historic building.</title>
        <authorList>
            <person name="Bukarasam K."/>
            <person name="Bull A."/>
            <person name="Girard G."/>
            <person name="van Wezel G."/>
            <person name="Goodfellow M."/>
        </authorList>
    </citation>
    <scope>NUCLEOTIDE SEQUENCE [LARGE SCALE GENOMIC DNA]</scope>
    <source>
        <strain evidence="2 3">KNN45-2b</strain>
    </source>
</reference>
<evidence type="ECO:0000313" key="3">
    <source>
        <dbReference type="Proteomes" id="UP000029713"/>
    </source>
</evidence>
<accession>A0A098YB62</accession>
<evidence type="ECO:0008006" key="4">
    <source>
        <dbReference type="Google" id="ProtNLM"/>
    </source>
</evidence>
<dbReference type="STRING" id="1522368.IN07_09135"/>
<dbReference type="Proteomes" id="UP000029713">
    <property type="component" value="Unassembled WGS sequence"/>
</dbReference>
<proteinExistence type="inferred from homology"/>
<evidence type="ECO:0000313" key="2">
    <source>
        <dbReference type="EMBL" id="KGH47031.1"/>
    </source>
</evidence>
<dbReference type="OrthoDB" id="8627412at2"/>
<dbReference type="InterPro" id="IPR005064">
    <property type="entry name" value="BUG"/>
</dbReference>
<dbReference type="PIRSF" id="PIRSF017082">
    <property type="entry name" value="YflP"/>
    <property type="match status" value="1"/>
</dbReference>
<dbReference type="RefSeq" id="WP_036335297.1">
    <property type="nucleotide sequence ID" value="NZ_JPMX01000030.1"/>
</dbReference>
<organism evidence="2 3">
    <name type="scientific">Modestobacter caceresii</name>
    <dbReference type="NCBI Taxonomy" id="1522368"/>
    <lineage>
        <taxon>Bacteria</taxon>
        <taxon>Bacillati</taxon>
        <taxon>Actinomycetota</taxon>
        <taxon>Actinomycetes</taxon>
        <taxon>Geodermatophilales</taxon>
        <taxon>Geodermatophilaceae</taxon>
        <taxon>Modestobacter</taxon>
    </lineage>
</organism>
<keyword evidence="3" id="KW-1185">Reference proteome</keyword>
<evidence type="ECO:0000256" key="1">
    <source>
        <dbReference type="ARBA" id="ARBA00006987"/>
    </source>
</evidence>
<protein>
    <recommendedName>
        <fullName evidence="4">ABC transporter substrate-binding protein</fullName>
    </recommendedName>
</protein>
<dbReference type="EMBL" id="JPMX01000030">
    <property type="protein sequence ID" value="KGH47031.1"/>
    <property type="molecule type" value="Genomic_DNA"/>
</dbReference>
<dbReference type="AlphaFoldDB" id="A0A098YB62"/>
<dbReference type="InterPro" id="IPR042100">
    <property type="entry name" value="Bug_dom1"/>
</dbReference>